<dbReference type="RefSeq" id="WP_015693752.1">
    <property type="nucleotide sequence ID" value="NC_016940.1"/>
</dbReference>
<name>H6L1T0_SAPGL</name>
<sequence length="356" mass="40039">MSTPNLLPLMAEILERYPRLIVPGLGAFEWQYQSASLENKGQLLLPPSYSLVFNPDLREDPLQLLENKLVQKEFLAATEAQKTIEQFVAQQAPLPIMAKEGLLPTLEATFKEQAVLAQNHYPEINCQPILRKKSYLEKGVILEGRKKKTAKRWYAMAALGLLLATGLATAPWWGPQPEANTTPMPSILPLVTEQQETYFGLIQMQRQQLKNEMASQALAEAEAQGQMGIALEENIAEEQTSPRQKNSAGSLSSPLAQEEKEEEVVAEKTAKEFQEEISPKHLDQKIVVIGVFKEDFNTERNKAQLEAMGYKVQVKKLYTGLDRVAALLPAHPHSRFEQELSRIRQEVIAQAWVAEE</sequence>
<feature type="domain" description="CCDC81-like prokaryotic HU" evidence="3">
    <location>
        <begin position="12"/>
        <end position="60"/>
    </location>
</feature>
<evidence type="ECO:0000256" key="2">
    <source>
        <dbReference type="SAM" id="Phobius"/>
    </source>
</evidence>
<feature type="transmembrane region" description="Helical" evidence="2">
    <location>
        <begin position="153"/>
        <end position="174"/>
    </location>
</feature>
<dbReference type="Pfam" id="PF18174">
    <property type="entry name" value="HU-CCDC81_bac_1"/>
    <property type="match status" value="1"/>
</dbReference>
<accession>H6L1T0</accession>
<evidence type="ECO:0000259" key="3">
    <source>
        <dbReference type="Pfam" id="PF18174"/>
    </source>
</evidence>
<dbReference type="KEGG" id="sgn:SGRA_3433"/>
<keyword evidence="2" id="KW-0812">Transmembrane</keyword>
<feature type="compositionally biased region" description="Polar residues" evidence="1">
    <location>
        <begin position="237"/>
        <end position="255"/>
    </location>
</feature>
<gene>
    <name evidence="4" type="ordered locus">SGRA_3433</name>
</gene>
<dbReference type="Proteomes" id="UP000007519">
    <property type="component" value="Chromosome"/>
</dbReference>
<evidence type="ECO:0000313" key="5">
    <source>
        <dbReference type="Proteomes" id="UP000007519"/>
    </source>
</evidence>
<evidence type="ECO:0000256" key="1">
    <source>
        <dbReference type="SAM" id="MobiDB-lite"/>
    </source>
</evidence>
<feature type="region of interest" description="Disordered" evidence="1">
    <location>
        <begin position="237"/>
        <end position="263"/>
    </location>
</feature>
<proteinExistence type="predicted"/>
<organism evidence="4 5">
    <name type="scientific">Saprospira grandis (strain Lewin)</name>
    <dbReference type="NCBI Taxonomy" id="984262"/>
    <lineage>
        <taxon>Bacteria</taxon>
        <taxon>Pseudomonadati</taxon>
        <taxon>Bacteroidota</taxon>
        <taxon>Saprospiria</taxon>
        <taxon>Saprospirales</taxon>
        <taxon>Saprospiraceae</taxon>
        <taxon>Saprospira</taxon>
    </lineage>
</organism>
<dbReference type="OrthoDB" id="653949at2"/>
<dbReference type="EMBL" id="CP002831">
    <property type="protein sequence ID" value="AFC26158.1"/>
    <property type="molecule type" value="Genomic_DNA"/>
</dbReference>
<dbReference type="InterPro" id="IPR040495">
    <property type="entry name" value="HU-CCDC81_bac_1"/>
</dbReference>
<keyword evidence="5" id="KW-1185">Reference proteome</keyword>
<dbReference type="HOGENOM" id="CLU_787309_0_0_10"/>
<keyword evidence="2" id="KW-0472">Membrane</keyword>
<reference evidence="4 5" key="1">
    <citation type="journal article" date="2012" name="Stand. Genomic Sci.">
        <title>Complete genome sequencing and analysis of Saprospira grandis str. Lewin, a predatory marine bacterium.</title>
        <authorList>
            <person name="Saw J.H."/>
            <person name="Yuryev A."/>
            <person name="Kanbe M."/>
            <person name="Hou S."/>
            <person name="Young A.G."/>
            <person name="Aizawa S."/>
            <person name="Alam M."/>
        </authorList>
    </citation>
    <scope>NUCLEOTIDE SEQUENCE [LARGE SCALE GENOMIC DNA]</scope>
    <source>
        <strain evidence="4 5">Lewin</strain>
    </source>
</reference>
<keyword evidence="2" id="KW-1133">Transmembrane helix</keyword>
<evidence type="ECO:0000313" key="4">
    <source>
        <dbReference type="EMBL" id="AFC26158.1"/>
    </source>
</evidence>
<dbReference type="AlphaFoldDB" id="H6L1T0"/>
<protein>
    <submittedName>
        <fullName evidence="4">Sporulation domain protein</fullName>
    </submittedName>
</protein>